<dbReference type="KEGG" id="err:DVR09_08135"/>
<dbReference type="EMBL" id="CP031357">
    <property type="protein sequence ID" value="AXK43544.1"/>
    <property type="molecule type" value="Genomic_DNA"/>
</dbReference>
<dbReference type="InterPro" id="IPR003749">
    <property type="entry name" value="ThiS/MoaD-like"/>
</dbReference>
<sequence>MLELELCGKLADVGGAFVKTVIPAEGCSVAELFAMVARQHPALAPSLDASRIRACVNEAVVAPNARVMPGDEVALFPPVSGG</sequence>
<dbReference type="InterPro" id="IPR012675">
    <property type="entry name" value="Beta-grasp_dom_sf"/>
</dbReference>
<evidence type="ECO:0000313" key="2">
    <source>
        <dbReference type="Proteomes" id="UP000254508"/>
    </source>
</evidence>
<gene>
    <name evidence="1" type="ORF">DVR09_08135</name>
</gene>
<protein>
    <submittedName>
        <fullName evidence="1">MoaD/ThiS family protein</fullName>
    </submittedName>
</protein>
<dbReference type="Pfam" id="PF02597">
    <property type="entry name" value="ThiS"/>
    <property type="match status" value="1"/>
</dbReference>
<organism evidence="1 2">
    <name type="scientific">Erythrobacter aureus</name>
    <dbReference type="NCBI Taxonomy" id="2182384"/>
    <lineage>
        <taxon>Bacteria</taxon>
        <taxon>Pseudomonadati</taxon>
        <taxon>Pseudomonadota</taxon>
        <taxon>Alphaproteobacteria</taxon>
        <taxon>Sphingomonadales</taxon>
        <taxon>Erythrobacteraceae</taxon>
        <taxon>Erythrobacter/Porphyrobacter group</taxon>
        <taxon>Erythrobacter</taxon>
    </lineage>
</organism>
<dbReference type="Gene3D" id="3.10.20.30">
    <property type="match status" value="1"/>
</dbReference>
<evidence type="ECO:0000313" key="1">
    <source>
        <dbReference type="EMBL" id="AXK43544.1"/>
    </source>
</evidence>
<dbReference type="SUPFAM" id="SSF54285">
    <property type="entry name" value="MoaD/ThiS"/>
    <property type="match status" value="1"/>
</dbReference>
<dbReference type="AlphaFoldDB" id="A0A345YHZ2"/>
<dbReference type="Proteomes" id="UP000254508">
    <property type="component" value="Chromosome"/>
</dbReference>
<dbReference type="InterPro" id="IPR016155">
    <property type="entry name" value="Mopterin_synth/thiamin_S_b"/>
</dbReference>
<accession>A0A345YHZ2</accession>
<reference evidence="2" key="1">
    <citation type="submission" date="2018-07" db="EMBL/GenBank/DDBJ databases">
        <title>Genome sequence of Erythrobacter strain YH-07, an antagonistic bacterium isolated from Yellow Sea.</title>
        <authorList>
            <person name="Tang T."/>
            <person name="Liu Q."/>
            <person name="Sun X."/>
        </authorList>
    </citation>
    <scope>NUCLEOTIDE SEQUENCE [LARGE SCALE GENOMIC DNA]</scope>
    <source>
        <strain evidence="2">YH-07</strain>
    </source>
</reference>
<dbReference type="CDD" id="cd00754">
    <property type="entry name" value="Ubl_MoaD"/>
    <property type="match status" value="1"/>
</dbReference>
<proteinExistence type="predicted"/>
<dbReference type="OrthoDB" id="9800712at2"/>
<keyword evidence="2" id="KW-1185">Reference proteome</keyword>
<name>A0A345YHZ2_9SPHN</name>